<evidence type="ECO:0000313" key="2">
    <source>
        <dbReference type="Proteomes" id="UP000310353"/>
    </source>
</evidence>
<evidence type="ECO:0008006" key="3">
    <source>
        <dbReference type="Google" id="ProtNLM"/>
    </source>
</evidence>
<dbReference type="AlphaFoldDB" id="A0A4U7BMN1"/>
<name>A0A4U7BMN1_9BACT</name>
<dbReference type="Proteomes" id="UP000310353">
    <property type="component" value="Unassembled WGS sequence"/>
</dbReference>
<dbReference type="OrthoDB" id="5368608at2"/>
<gene>
    <name evidence="1" type="ORF">CQA76_05360</name>
</gene>
<sequence length="139" mass="16151">MKKMLFAVIAVFFIACGGDNLVKLEYEKGNKELFDYANKLIEEKYPGYNLYSWRSLKDIQSIVNAKGMYNDIEHRLSSNNKFHRNDDKNYSNYILLEKDGIYKLISADCYKEKVDNNAVGLYKTKPNNCSIANILIQQK</sequence>
<proteinExistence type="predicted"/>
<dbReference type="PROSITE" id="PS51257">
    <property type="entry name" value="PROKAR_LIPOPROTEIN"/>
    <property type="match status" value="1"/>
</dbReference>
<dbReference type="EMBL" id="NXMA01000008">
    <property type="protein sequence ID" value="TKX31881.1"/>
    <property type="molecule type" value="Genomic_DNA"/>
</dbReference>
<dbReference type="RefSeq" id="WP_137622405.1">
    <property type="nucleotide sequence ID" value="NZ_NXMA01000008.1"/>
</dbReference>
<reference evidence="1 2" key="1">
    <citation type="submission" date="2018-05" db="EMBL/GenBank/DDBJ databases">
        <title>Novel Campyloabacter and Helicobacter Species and Strains.</title>
        <authorList>
            <person name="Mannion A.J."/>
            <person name="Shen Z."/>
            <person name="Fox J.G."/>
        </authorList>
    </citation>
    <scope>NUCLEOTIDE SEQUENCE [LARGE SCALE GENOMIC DNA]</scope>
    <source>
        <strain evidence="2">MIT17-670</strain>
    </source>
</reference>
<accession>A0A4U7BMN1</accession>
<evidence type="ECO:0000313" key="1">
    <source>
        <dbReference type="EMBL" id="TKX31881.1"/>
    </source>
</evidence>
<comment type="caution">
    <text evidence="1">The sequence shown here is derived from an EMBL/GenBank/DDBJ whole genome shotgun (WGS) entry which is preliminary data.</text>
</comment>
<organism evidence="1 2">
    <name type="scientific">Campylobacter aviculae</name>
    <dbReference type="NCBI Taxonomy" id="2510190"/>
    <lineage>
        <taxon>Bacteria</taxon>
        <taxon>Pseudomonadati</taxon>
        <taxon>Campylobacterota</taxon>
        <taxon>Epsilonproteobacteria</taxon>
        <taxon>Campylobacterales</taxon>
        <taxon>Campylobacteraceae</taxon>
        <taxon>Campylobacter</taxon>
    </lineage>
</organism>
<keyword evidence="2" id="KW-1185">Reference proteome</keyword>
<protein>
    <recommendedName>
        <fullName evidence="3">Lipoprotein</fullName>
    </recommendedName>
</protein>